<comment type="caution">
    <text evidence="2">The sequence shown here is derived from an EMBL/GenBank/DDBJ whole genome shotgun (WGS) entry which is preliminary data.</text>
</comment>
<evidence type="ECO:0000313" key="3">
    <source>
        <dbReference type="Proteomes" id="UP000230233"/>
    </source>
</evidence>
<reference evidence="3" key="1">
    <citation type="submission" date="2017-10" db="EMBL/GenBank/DDBJ databases">
        <title>Rapid genome shrinkage in a self-fertile nematode reveals novel sperm competition proteins.</title>
        <authorList>
            <person name="Yin D."/>
            <person name="Schwarz E.M."/>
            <person name="Thomas C.G."/>
            <person name="Felde R.L."/>
            <person name="Korf I.F."/>
            <person name="Cutter A.D."/>
            <person name="Schartner C.M."/>
            <person name="Ralston E.J."/>
            <person name="Meyer B.J."/>
            <person name="Haag E.S."/>
        </authorList>
    </citation>
    <scope>NUCLEOTIDE SEQUENCE [LARGE SCALE GENOMIC DNA]</scope>
    <source>
        <strain evidence="3">JU1422</strain>
    </source>
</reference>
<organism evidence="2 3">
    <name type="scientific">Caenorhabditis nigoni</name>
    <dbReference type="NCBI Taxonomy" id="1611254"/>
    <lineage>
        <taxon>Eukaryota</taxon>
        <taxon>Metazoa</taxon>
        <taxon>Ecdysozoa</taxon>
        <taxon>Nematoda</taxon>
        <taxon>Chromadorea</taxon>
        <taxon>Rhabditida</taxon>
        <taxon>Rhabditina</taxon>
        <taxon>Rhabditomorpha</taxon>
        <taxon>Rhabditoidea</taxon>
        <taxon>Rhabditidae</taxon>
        <taxon>Peloderinae</taxon>
        <taxon>Caenorhabditis</taxon>
    </lineage>
</organism>
<proteinExistence type="predicted"/>
<accession>A0A2G5U932</accession>
<name>A0A2G5U932_9PELO</name>
<dbReference type="Proteomes" id="UP000230233">
    <property type="component" value="Chromosome IV"/>
</dbReference>
<sequence>MPFPILRTPLVVLSEIISLLEPNEIVTASFCSKNVKRLLKYHYQRRKPLGWRLFLIQYEDCRHWISIETPEDGKRIEVLSAEHISKLKKPIPASLATNEFITEYKLGYVDLYYEDQVMGSKTILDYVTDLFNLDIYGLEIDRYGTWVLDWINERKEKMLISFEFNETAHSGNNSYGDEALDYVLRNLPASDSYILDEFVSEKFRSDGKLGPANHLLIDSYGHWVTLENLMNFDFIKIVINESRLSVSDVYSFLRHWRTGGSPRLTFLRLEFESQRIFENFEDMLGVVETEISGEYRLYDGENRHFDHGYSIQRNDGVKAVLDFGEEHFVMMVCIGENVYDRINYRKKNSDQQFLLHQVV</sequence>
<protein>
    <recommendedName>
        <fullName evidence="1">F-box domain-containing protein</fullName>
    </recommendedName>
</protein>
<dbReference type="AlphaFoldDB" id="A0A2G5U932"/>
<dbReference type="Pfam" id="PF07735">
    <property type="entry name" value="FBA_2"/>
    <property type="match status" value="1"/>
</dbReference>
<gene>
    <name evidence="2" type="primary">Cnig_chr_IV.g15181</name>
    <name evidence="2" type="ORF">B9Z55_015181</name>
</gene>
<dbReference type="InterPro" id="IPR012885">
    <property type="entry name" value="F-box_Sdz-33"/>
</dbReference>
<evidence type="ECO:0000259" key="1">
    <source>
        <dbReference type="PROSITE" id="PS50181"/>
    </source>
</evidence>
<evidence type="ECO:0000313" key="2">
    <source>
        <dbReference type="EMBL" id="PIC36027.1"/>
    </source>
</evidence>
<keyword evidence="3" id="KW-1185">Reference proteome</keyword>
<feature type="domain" description="F-box" evidence="1">
    <location>
        <begin position="2"/>
        <end position="46"/>
    </location>
</feature>
<dbReference type="Pfam" id="PF00646">
    <property type="entry name" value="F-box"/>
    <property type="match status" value="1"/>
</dbReference>
<dbReference type="EMBL" id="PDUG01000004">
    <property type="protein sequence ID" value="PIC36027.1"/>
    <property type="molecule type" value="Genomic_DNA"/>
</dbReference>
<dbReference type="PANTHER" id="PTHR21503">
    <property type="entry name" value="F-BOX-CONTAINING HYPOTHETICAL PROTEIN C.ELEGANS"/>
    <property type="match status" value="1"/>
</dbReference>
<dbReference type="PANTHER" id="PTHR21503:SF8">
    <property type="entry name" value="F-BOX ASSOCIATED DOMAIN-CONTAINING PROTEIN-RELATED"/>
    <property type="match status" value="1"/>
</dbReference>
<dbReference type="InterPro" id="IPR001810">
    <property type="entry name" value="F-box_dom"/>
</dbReference>
<dbReference type="PROSITE" id="PS50181">
    <property type="entry name" value="FBOX"/>
    <property type="match status" value="1"/>
</dbReference>